<dbReference type="EnsemblPlants" id="OB04G11570.1">
    <property type="protein sequence ID" value="OB04G11570.1"/>
    <property type="gene ID" value="OB04G11570"/>
</dbReference>
<reference evidence="4" key="1">
    <citation type="journal article" date="2013" name="Nat. Commun.">
        <title>Whole-genome sequencing of Oryza brachyantha reveals mechanisms underlying Oryza genome evolution.</title>
        <authorList>
            <person name="Chen J."/>
            <person name="Huang Q."/>
            <person name="Gao D."/>
            <person name="Wang J."/>
            <person name="Lang Y."/>
            <person name="Liu T."/>
            <person name="Li B."/>
            <person name="Bai Z."/>
            <person name="Luis Goicoechea J."/>
            <person name="Liang C."/>
            <person name="Chen C."/>
            <person name="Zhang W."/>
            <person name="Sun S."/>
            <person name="Liao Y."/>
            <person name="Zhang X."/>
            <person name="Yang L."/>
            <person name="Song C."/>
            <person name="Wang M."/>
            <person name="Shi J."/>
            <person name="Liu G."/>
            <person name="Liu J."/>
            <person name="Zhou H."/>
            <person name="Zhou W."/>
            <person name="Yu Q."/>
            <person name="An N."/>
            <person name="Chen Y."/>
            <person name="Cai Q."/>
            <person name="Wang B."/>
            <person name="Liu B."/>
            <person name="Min J."/>
            <person name="Huang Y."/>
            <person name="Wu H."/>
            <person name="Li Z."/>
            <person name="Zhang Y."/>
            <person name="Yin Y."/>
            <person name="Song W."/>
            <person name="Jiang J."/>
            <person name="Jackson S.A."/>
            <person name="Wing R.A."/>
            <person name="Wang J."/>
            <person name="Chen M."/>
        </authorList>
    </citation>
    <scope>NUCLEOTIDE SEQUENCE [LARGE SCALE GENOMIC DNA]</scope>
    <source>
        <strain evidence="4">cv. IRGC 101232</strain>
    </source>
</reference>
<accession>J3LVI2</accession>
<evidence type="ECO:0000313" key="4">
    <source>
        <dbReference type="EnsemblPlants" id="OB04G11570.1"/>
    </source>
</evidence>
<sequence length="772" mass="87738">MGTSIVKHNQGTKYSFTYHPTNEHHILIRFDERSVLGQAMALFDVPIRGLVIFSFVAHILLVVFAGVRRRKATSICTVILWGANQVARWAPISALGKLSAGGTPQQEQLVTLWVAFMLLHAGMPDNITAYSLEDSVLAWRQKITVINQLMGPVSPASILIMNWFFISSGDTMILISSVVCIMAIFKYVEGADYALSRGNLENMRSLRNDEKKMCPGGRRNSLQIARRGGRKLDDEQILLVAHDMLYITKDAFIDYLGEKNGDADEQEALSSTWDEAVYKVVSMELSLMYDILYTKKTMVHTWGGYAIRFASPFVGSTAFLMFWFHSKQGQAMVDVLITYVLLASTVILDIKWLLRAVASTWTYSFLNDRPRLWLHHAVLCSGKWRLIRRIIISLNLFRLIANKKPSSYRMWSGTIGQYNLLRECTCDEKEKTTGYRSSVLKRIAPENMWMEYEYHNLRGTQISRHLKEPLFSRIWENMKLAFPKRDPPPLQVSSHPCPPPAAAPPAPPQYALDPHQDINNALDFTPDMQETILILHIATDIFLLSENSHKIQASAWVEAIRVLSNYMMFLVAVRPNLLPGLALSSRYEAVVGALGEKWKEEKSPSLAGSNAREKRLADMLLEAESKKGLAPVRYYEWLGGNKEIMEPGGFLSVLYDSSYILSEGTRLAGLLLNWETRSGYKGDESNLHKTLRKKFERLFPDLMKSEGEKDELPEDVTDAIFREWVRQLINVSIRCSRDSHAKQLGRGGELTTVVWILAEHARILRVKQTRDR</sequence>
<dbReference type="InterPro" id="IPR025315">
    <property type="entry name" value="DUF4220"/>
</dbReference>
<dbReference type="AlphaFoldDB" id="J3LVI2"/>
<evidence type="ECO:0000256" key="2">
    <source>
        <dbReference type="SAM" id="Phobius"/>
    </source>
</evidence>
<reference evidence="4" key="2">
    <citation type="submission" date="2013-04" db="UniProtKB">
        <authorList>
            <consortium name="EnsemblPlants"/>
        </authorList>
    </citation>
    <scope>IDENTIFICATION</scope>
</reference>
<feature type="transmembrane region" description="Helical" evidence="2">
    <location>
        <begin position="336"/>
        <end position="354"/>
    </location>
</feature>
<keyword evidence="5" id="KW-1185">Reference proteome</keyword>
<evidence type="ECO:0000313" key="5">
    <source>
        <dbReference type="Proteomes" id="UP000006038"/>
    </source>
</evidence>
<protein>
    <recommendedName>
        <fullName evidence="3">DUF4220 domain-containing protein</fullName>
    </recommendedName>
</protein>
<feature type="transmembrane region" description="Helical" evidence="2">
    <location>
        <begin position="47"/>
        <end position="67"/>
    </location>
</feature>
<keyword evidence="2" id="KW-1133">Transmembrane helix</keyword>
<gene>
    <name evidence="4" type="primary">LOC102711150</name>
</gene>
<feature type="domain" description="DUF4220" evidence="3">
    <location>
        <begin position="81"/>
        <end position="422"/>
    </location>
</feature>
<dbReference type="Pfam" id="PF13968">
    <property type="entry name" value="DUF4220"/>
    <property type="match status" value="1"/>
</dbReference>
<organism evidence="4">
    <name type="scientific">Oryza brachyantha</name>
    <name type="common">malo sina</name>
    <dbReference type="NCBI Taxonomy" id="4533"/>
    <lineage>
        <taxon>Eukaryota</taxon>
        <taxon>Viridiplantae</taxon>
        <taxon>Streptophyta</taxon>
        <taxon>Embryophyta</taxon>
        <taxon>Tracheophyta</taxon>
        <taxon>Spermatophyta</taxon>
        <taxon>Magnoliopsida</taxon>
        <taxon>Liliopsida</taxon>
        <taxon>Poales</taxon>
        <taxon>Poaceae</taxon>
        <taxon>BOP clade</taxon>
        <taxon>Oryzoideae</taxon>
        <taxon>Oryzeae</taxon>
        <taxon>Oryzinae</taxon>
        <taxon>Oryza</taxon>
    </lineage>
</organism>
<feature type="compositionally biased region" description="Pro residues" evidence="1">
    <location>
        <begin position="496"/>
        <end position="508"/>
    </location>
</feature>
<dbReference type="Proteomes" id="UP000006038">
    <property type="component" value="Chromosome 4"/>
</dbReference>
<proteinExistence type="predicted"/>
<dbReference type="eggNOG" id="ENOG502QQBP">
    <property type="taxonomic scope" value="Eukaryota"/>
</dbReference>
<feature type="region of interest" description="Disordered" evidence="1">
    <location>
        <begin position="486"/>
        <end position="509"/>
    </location>
</feature>
<keyword evidence="2" id="KW-0472">Membrane</keyword>
<dbReference type="PANTHER" id="PTHR31325">
    <property type="entry name" value="OS01G0798800 PROTEIN-RELATED"/>
    <property type="match status" value="1"/>
</dbReference>
<dbReference type="OMA" id="GWMSTLM"/>
<feature type="transmembrane region" description="Helical" evidence="2">
    <location>
        <begin position="172"/>
        <end position="188"/>
    </location>
</feature>
<dbReference type="HOGENOM" id="CLU_009180_5_2_1"/>
<dbReference type="Gramene" id="OB04G11570.1">
    <property type="protein sequence ID" value="OB04G11570.1"/>
    <property type="gene ID" value="OB04G11570"/>
</dbReference>
<dbReference type="Pfam" id="PF04578">
    <property type="entry name" value="DUF594"/>
    <property type="match status" value="1"/>
</dbReference>
<name>J3LVI2_ORYBR</name>
<evidence type="ECO:0000259" key="3">
    <source>
        <dbReference type="Pfam" id="PF13968"/>
    </source>
</evidence>
<evidence type="ECO:0000256" key="1">
    <source>
        <dbReference type="SAM" id="MobiDB-lite"/>
    </source>
</evidence>
<keyword evidence="2" id="KW-0812">Transmembrane</keyword>
<feature type="transmembrane region" description="Helical" evidence="2">
    <location>
        <begin position="305"/>
        <end position="324"/>
    </location>
</feature>
<dbReference type="InterPro" id="IPR007658">
    <property type="entry name" value="DUF594"/>
</dbReference>